<name>A0ABX3CMZ0_9BACI</name>
<organism evidence="1 2">
    <name type="scientific">Cytobacillus oceanisediminis</name>
    <dbReference type="NCBI Taxonomy" id="665099"/>
    <lineage>
        <taxon>Bacteria</taxon>
        <taxon>Bacillati</taxon>
        <taxon>Bacillota</taxon>
        <taxon>Bacilli</taxon>
        <taxon>Bacillales</taxon>
        <taxon>Bacillaceae</taxon>
        <taxon>Cytobacillus</taxon>
    </lineage>
</organism>
<evidence type="ECO:0008006" key="3">
    <source>
        <dbReference type="Google" id="ProtNLM"/>
    </source>
</evidence>
<dbReference type="EMBL" id="MBRJ01000040">
    <property type="protein sequence ID" value="OHX44787.1"/>
    <property type="molecule type" value="Genomic_DNA"/>
</dbReference>
<comment type="caution">
    <text evidence="1">The sequence shown here is derived from an EMBL/GenBank/DDBJ whole genome shotgun (WGS) entry which is preliminary data.</text>
</comment>
<evidence type="ECO:0000313" key="1">
    <source>
        <dbReference type="EMBL" id="OHX44787.1"/>
    </source>
</evidence>
<proteinExistence type="predicted"/>
<dbReference type="PANTHER" id="PTHR40051">
    <property type="entry name" value="IG HYPOTHETICAL 15966"/>
    <property type="match status" value="1"/>
</dbReference>
<evidence type="ECO:0000313" key="2">
    <source>
        <dbReference type="Proteomes" id="UP000180194"/>
    </source>
</evidence>
<keyword evidence="2" id="KW-1185">Reference proteome</keyword>
<dbReference type="Pfam" id="PF08863">
    <property type="entry name" value="YolD"/>
    <property type="match status" value="1"/>
</dbReference>
<gene>
    <name evidence="1" type="ORF">BBV17_25125</name>
</gene>
<dbReference type="InterPro" id="IPR014962">
    <property type="entry name" value="YolD"/>
</dbReference>
<reference evidence="1 2" key="1">
    <citation type="submission" date="2016-07" db="EMBL/GenBank/DDBJ databases">
        <title>Bacillus oceanisediminis whole genome.</title>
        <authorList>
            <person name="Pal Y."/>
            <person name="Verma A."/>
            <person name="Mual P."/>
            <person name="Srinivasan K."/>
        </authorList>
    </citation>
    <scope>NUCLEOTIDE SEQUENCE [LARGE SCALE GENOMIC DNA]</scope>
    <source>
        <strain evidence="1 2">Bhandara28</strain>
    </source>
</reference>
<dbReference type="PANTHER" id="PTHR40051:SF1">
    <property type="entry name" value="YOLD-LIKE FAMILY PROTEIN"/>
    <property type="match status" value="1"/>
</dbReference>
<dbReference type="Proteomes" id="UP000180194">
    <property type="component" value="Unassembled WGS sequence"/>
</dbReference>
<accession>A0ABX3CMZ0</accession>
<sequence>MAIRDRGIMKFRMVGFQPEFIHNLRQQHKEQEIIPKPTLDEQQLEYFNQVICESMEFHKKVTITYYSGTNSEYLKGFIHYFDEKKFTLKIVCCSNQNQTIQCSDIIDIEY</sequence>
<protein>
    <recommendedName>
        <fullName evidence="3">YolD-like protein</fullName>
    </recommendedName>
</protein>
<dbReference type="RefSeq" id="WP_071158733.1">
    <property type="nucleotide sequence ID" value="NZ_MBRJ01000040.1"/>
</dbReference>